<dbReference type="EMBL" id="JACWFH010000025">
    <property type="protein sequence ID" value="MBY0098559.1"/>
    <property type="molecule type" value="Genomic_DNA"/>
</dbReference>
<comment type="subcellular location">
    <subcellularLocation>
        <location evidence="6">Cell membrane</location>
        <topology evidence="6">Multi-pass membrane protein</topology>
    </subcellularLocation>
    <subcellularLocation>
        <location evidence="1">Membrane</location>
        <topology evidence="1">Multi-pass membrane protein</topology>
    </subcellularLocation>
</comment>
<keyword evidence="2 6" id="KW-0813">Transport</keyword>
<feature type="transmembrane region" description="Helical" evidence="6">
    <location>
        <begin position="488"/>
        <end position="507"/>
    </location>
</feature>
<evidence type="ECO:0000256" key="2">
    <source>
        <dbReference type="ARBA" id="ARBA00022448"/>
    </source>
</evidence>
<dbReference type="CDD" id="cd06261">
    <property type="entry name" value="TM_PBP2"/>
    <property type="match status" value="1"/>
</dbReference>
<feature type="transmembrane region" description="Helical" evidence="6">
    <location>
        <begin position="255"/>
        <end position="277"/>
    </location>
</feature>
<feature type="transmembrane region" description="Helical" evidence="6">
    <location>
        <begin position="416"/>
        <end position="439"/>
    </location>
</feature>
<feature type="transmembrane region" description="Helical" evidence="6">
    <location>
        <begin position="156"/>
        <end position="177"/>
    </location>
</feature>
<keyword evidence="5 6" id="KW-0472">Membrane</keyword>
<dbReference type="SUPFAM" id="SSF161098">
    <property type="entry name" value="MetI-like"/>
    <property type="match status" value="2"/>
</dbReference>
<dbReference type="RefSeq" id="WP_221874782.1">
    <property type="nucleotide sequence ID" value="NZ_JACWFH010000025.1"/>
</dbReference>
<accession>A0ABS7K8G8</accession>
<organism evidence="8 9">
    <name type="scientific">Mesobacillus maritimus</name>
    <dbReference type="NCBI Taxonomy" id="1643336"/>
    <lineage>
        <taxon>Bacteria</taxon>
        <taxon>Bacillati</taxon>
        <taxon>Bacillota</taxon>
        <taxon>Bacilli</taxon>
        <taxon>Bacillales</taxon>
        <taxon>Bacillaceae</taxon>
        <taxon>Mesobacillus</taxon>
    </lineage>
</organism>
<evidence type="ECO:0000259" key="7">
    <source>
        <dbReference type="PROSITE" id="PS50928"/>
    </source>
</evidence>
<keyword evidence="4 6" id="KW-1133">Transmembrane helix</keyword>
<feature type="transmembrane region" description="Helical" evidence="6">
    <location>
        <begin position="221"/>
        <end position="243"/>
    </location>
</feature>
<dbReference type="PANTHER" id="PTHR43839:SF3">
    <property type="entry name" value="OLIGOPEPTIDE ABC TRANSPORTER, PERMEASE PROTEIN"/>
    <property type="match status" value="1"/>
</dbReference>
<feature type="transmembrane region" description="Helical" evidence="6">
    <location>
        <begin position="610"/>
        <end position="629"/>
    </location>
</feature>
<feature type="transmembrane region" description="Helical" evidence="6">
    <location>
        <begin position="82"/>
        <end position="104"/>
    </location>
</feature>
<keyword evidence="9" id="KW-1185">Reference proteome</keyword>
<feature type="transmembrane region" description="Helical" evidence="6">
    <location>
        <begin position="7"/>
        <end position="27"/>
    </location>
</feature>
<sequence>MKLVKLIFFYLLGIVAILCVSVFPQYFSTRGMPDSTGYFQQLASFLLEILNPNQWLYTVSGSSRAFPIFEVLWEPFIYSMQILLGALGLGFFFAFWFALAATFMPKIVLNPVKRVLDFLESVPDLIIAALLQMLAIYLFQITGIHVFRVASYTENVYLAPILTLAILPMVSMFKILLLMIEEELLKVYVVFLKSKGISSLSILMNHIVKNIMPISFHHMKLIIWGALSSQFIIERIFNIHGLTHYLLESFTPMTIAFTLILIFTPFYFFFQLMELWLKEENASMHQMDRLGTWERWKAGFSFQWIQSFISFIKEWKLPRLKLWGSIVQMSSLVAQHMKNWKFALGSLFFIITIGYSLIYSFTTDNHVDQVRLLYEEDGTTLIGRSPFPPPEPFLLGSDRLGFSIFDQLVIGAKYTLFFALLIAFLRVIVGLLFGTFYAFRLRPHTQTWVGRMVDSIHFLPLSLIAYILLAPILIPTMQGFAYTFTERILLEIFILTILVVPLTTVLLGKEIKEVLENEFISSARVLGGSGFHVFWRHVFPHIGPRLTIVFGQQFIQVLLVFIHLGVFNFFFGGTLLSFGMQADPPRSMTYEWSGLIGQIGRSALSSERYWYLWPMVAFMVSIFAMQLIIQGVKEVQQVKVGVLYKLPKRKTRRDKRLETTTIQGQHLAKDHFIRKNNGLHVSSSVSVKEQMKS</sequence>
<feature type="transmembrane region" description="Helical" evidence="6">
    <location>
        <begin position="125"/>
        <end position="150"/>
    </location>
</feature>
<reference evidence="8 9" key="1">
    <citation type="submission" date="2020-07" db="EMBL/GenBank/DDBJ databases">
        <title>Fungal Genomes of the International Space Station.</title>
        <authorList>
            <person name="Seuylemezian A."/>
            <person name="Singh N.K."/>
            <person name="Wood J."/>
            <person name="Venkateswaran K."/>
        </authorList>
    </citation>
    <scope>NUCLEOTIDE SEQUENCE [LARGE SCALE GENOMIC DNA]</scope>
    <source>
        <strain evidence="8 9">PL-B2</strain>
    </source>
</reference>
<dbReference type="Pfam" id="PF00528">
    <property type="entry name" value="BPD_transp_1"/>
    <property type="match status" value="2"/>
</dbReference>
<evidence type="ECO:0000256" key="6">
    <source>
        <dbReference type="RuleBase" id="RU363032"/>
    </source>
</evidence>
<feature type="domain" description="ABC transmembrane type-1" evidence="7">
    <location>
        <begin position="412"/>
        <end position="633"/>
    </location>
</feature>
<evidence type="ECO:0000256" key="1">
    <source>
        <dbReference type="ARBA" id="ARBA00004141"/>
    </source>
</evidence>
<comment type="similarity">
    <text evidence="6">Belongs to the binding-protein-dependent transport system permease family.</text>
</comment>
<feature type="transmembrane region" description="Helical" evidence="6">
    <location>
        <begin position="554"/>
        <end position="578"/>
    </location>
</feature>
<comment type="caution">
    <text evidence="8">The sequence shown here is derived from an EMBL/GenBank/DDBJ whole genome shotgun (WGS) entry which is preliminary data.</text>
</comment>
<dbReference type="Proteomes" id="UP000769780">
    <property type="component" value="Unassembled WGS sequence"/>
</dbReference>
<name>A0ABS7K8G8_9BACI</name>
<feature type="transmembrane region" description="Helical" evidence="6">
    <location>
        <begin position="342"/>
        <end position="362"/>
    </location>
</feature>
<dbReference type="Gene3D" id="1.10.3720.10">
    <property type="entry name" value="MetI-like"/>
    <property type="match status" value="1"/>
</dbReference>
<dbReference type="InterPro" id="IPR035906">
    <property type="entry name" value="MetI-like_sf"/>
</dbReference>
<feature type="transmembrane region" description="Helical" evidence="6">
    <location>
        <begin position="459"/>
        <end position="482"/>
    </location>
</feature>
<evidence type="ECO:0000256" key="4">
    <source>
        <dbReference type="ARBA" id="ARBA00022989"/>
    </source>
</evidence>
<proteinExistence type="inferred from homology"/>
<dbReference type="PANTHER" id="PTHR43839">
    <property type="entry name" value="OPPC IN A BINDING PROTEIN-DEPENDENT TRANSPORT SYSTEM"/>
    <property type="match status" value="1"/>
</dbReference>
<evidence type="ECO:0000256" key="3">
    <source>
        <dbReference type="ARBA" id="ARBA00022692"/>
    </source>
</evidence>
<protein>
    <submittedName>
        <fullName evidence="8">ABC transporter permease subunit</fullName>
    </submittedName>
</protein>
<evidence type="ECO:0000313" key="8">
    <source>
        <dbReference type="EMBL" id="MBY0098559.1"/>
    </source>
</evidence>
<evidence type="ECO:0000256" key="5">
    <source>
        <dbReference type="ARBA" id="ARBA00023136"/>
    </source>
</evidence>
<keyword evidence="3 6" id="KW-0812">Transmembrane</keyword>
<dbReference type="InterPro" id="IPR000515">
    <property type="entry name" value="MetI-like"/>
</dbReference>
<dbReference type="PROSITE" id="PS50928">
    <property type="entry name" value="ABC_TM1"/>
    <property type="match status" value="1"/>
</dbReference>
<evidence type="ECO:0000313" key="9">
    <source>
        <dbReference type="Proteomes" id="UP000769780"/>
    </source>
</evidence>
<gene>
    <name evidence="8" type="ORF">H0185_17490</name>
</gene>